<dbReference type="KEGG" id="abut:Ami103574_03055"/>
<dbReference type="Proteomes" id="UP000466848">
    <property type="component" value="Chromosome"/>
</dbReference>
<protein>
    <submittedName>
        <fullName evidence="1">Uncharacterized protein</fullName>
    </submittedName>
</protein>
<evidence type="ECO:0000313" key="1">
    <source>
        <dbReference type="EMBL" id="QIB68354.1"/>
    </source>
</evidence>
<sequence>MRLIGKLQGSCIPTSQLNFIFQSRTAWRDMSTWIRAYLASKHGGLGDTETIRNKLKELTHKYVGTFSMIFGEHVAEQYILMLTEYMDLFDKLIDAQIQEDQAAIEEYTRLLYANTDQRAAMFASLNPYWSESEWKNLLYQFNQKTIDQSTTFHNKEFRQNVEIFDSILNLTSLIGDYFSSGMLSYLTYSGR</sequence>
<organism evidence="1 2">
    <name type="scientific">Aminipila butyrica</name>
    <dbReference type="NCBI Taxonomy" id="433296"/>
    <lineage>
        <taxon>Bacteria</taxon>
        <taxon>Bacillati</taxon>
        <taxon>Bacillota</taxon>
        <taxon>Clostridia</taxon>
        <taxon>Peptostreptococcales</taxon>
        <taxon>Anaerovoracaceae</taxon>
        <taxon>Aminipila</taxon>
    </lineage>
</organism>
<keyword evidence="2" id="KW-1185">Reference proteome</keyword>
<dbReference type="RefSeq" id="WP_163065221.1">
    <property type="nucleotide sequence ID" value="NZ_CP048649.1"/>
</dbReference>
<dbReference type="AlphaFoldDB" id="A0A858BU96"/>
<name>A0A858BU96_9FIRM</name>
<accession>A0A858BU96</accession>
<gene>
    <name evidence="1" type="ORF">Ami103574_03055</name>
</gene>
<reference evidence="1 2" key="1">
    <citation type="submission" date="2020-02" db="EMBL/GenBank/DDBJ databases">
        <authorList>
            <person name="Kim Y.B."/>
            <person name="Roh S.W."/>
        </authorList>
    </citation>
    <scope>NUCLEOTIDE SEQUENCE [LARGE SCALE GENOMIC DNA]</scope>
    <source>
        <strain evidence="1 2">DSM 103574</strain>
    </source>
</reference>
<dbReference type="EMBL" id="CP048649">
    <property type="protein sequence ID" value="QIB68354.1"/>
    <property type="molecule type" value="Genomic_DNA"/>
</dbReference>
<proteinExistence type="predicted"/>
<evidence type="ECO:0000313" key="2">
    <source>
        <dbReference type="Proteomes" id="UP000466848"/>
    </source>
</evidence>